<organism evidence="1 2">
    <name type="scientific">Marinomonas pollencensis</name>
    <dbReference type="NCBI Taxonomy" id="491954"/>
    <lineage>
        <taxon>Bacteria</taxon>
        <taxon>Pseudomonadati</taxon>
        <taxon>Pseudomonadota</taxon>
        <taxon>Gammaproteobacteria</taxon>
        <taxon>Oceanospirillales</taxon>
        <taxon>Oceanospirillaceae</taxon>
        <taxon>Marinomonas</taxon>
    </lineage>
</organism>
<reference evidence="1 2" key="1">
    <citation type="submission" date="2018-08" db="EMBL/GenBank/DDBJ databases">
        <title>Genomic Encyclopedia of Type Strains, Phase III (KMG-III): the genomes of soil and plant-associated and newly described type strains.</title>
        <authorList>
            <person name="Whitman W."/>
        </authorList>
    </citation>
    <scope>NUCLEOTIDE SEQUENCE [LARGE SCALE GENOMIC DNA]</scope>
    <source>
        <strain evidence="1 2">CECT 7375</strain>
    </source>
</reference>
<accession>A0A3E0DRT4</accession>
<sequence length="100" mass="10500">MCGELSIRQKKDGASVVYARISTKKLGRVAFNESEALNSTSSMIFGASLLEQFIEIGQTLKGRIMVGGMLKGAGKLFRPLDIALQGAGPASVISQGTAPK</sequence>
<evidence type="ECO:0000313" key="1">
    <source>
        <dbReference type="EMBL" id="REG85855.1"/>
    </source>
</evidence>
<dbReference type="Proteomes" id="UP000256542">
    <property type="component" value="Unassembled WGS sequence"/>
</dbReference>
<evidence type="ECO:0000313" key="2">
    <source>
        <dbReference type="Proteomes" id="UP000256542"/>
    </source>
</evidence>
<gene>
    <name evidence="1" type="ORF">DFP81_102394</name>
</gene>
<protein>
    <submittedName>
        <fullName evidence="1">Uncharacterized protein</fullName>
    </submittedName>
</protein>
<dbReference type="EMBL" id="QUNG01000002">
    <property type="protein sequence ID" value="REG85855.1"/>
    <property type="molecule type" value="Genomic_DNA"/>
</dbReference>
<name>A0A3E0DRT4_9GAMM</name>
<dbReference type="AlphaFoldDB" id="A0A3E0DRT4"/>
<comment type="caution">
    <text evidence="1">The sequence shown here is derived from an EMBL/GenBank/DDBJ whole genome shotgun (WGS) entry which is preliminary data.</text>
</comment>
<proteinExistence type="predicted"/>
<keyword evidence="2" id="KW-1185">Reference proteome</keyword>